<comment type="cofactor">
    <cofactor evidence="3">
        <name>Zn(2+)</name>
        <dbReference type="ChEBI" id="CHEBI:29105"/>
    </cofactor>
    <text evidence="3">Binds 1 divalent metal cation per subunit.</text>
</comment>
<evidence type="ECO:0000313" key="5">
    <source>
        <dbReference type="EMBL" id="SDV50741.1"/>
    </source>
</evidence>
<keyword evidence="6" id="KW-1185">Reference proteome</keyword>
<keyword evidence="3" id="KW-0479">Metal-binding</keyword>
<dbReference type="Pfam" id="PF08450">
    <property type="entry name" value="SGL"/>
    <property type="match status" value="1"/>
</dbReference>
<dbReference type="SUPFAM" id="SSF63829">
    <property type="entry name" value="Calcium-dependent phosphotriesterase"/>
    <property type="match status" value="1"/>
</dbReference>
<evidence type="ECO:0000313" key="6">
    <source>
        <dbReference type="Proteomes" id="UP000243719"/>
    </source>
</evidence>
<sequence length="305" mass="33240">MQNIDHFKVAPADVRYVGTDLSRPECIIAERDGTLWIADNRGAITHIEAGSGKQRLFGPQEGVPNGIAMTRDGEFIVADIGAGVVYRIDRDGNKRIVLDSYEGKRLGAVNFVYLDDWDRLWVAVSTITEPRSAALNSVVPDGYVLLMDPEGRNPRRVADGLRFTNEVRVDARGEFLYVAETTAGGISRYRIGPDGSLSGRETFGPMPLFDGAKVDGIAFDADGNLWVTEITRNQLVVLKPDGTAITVFDDPDGKTIDFPTSVTFAGEDLRTVYVGSLKMRSVASFQSPVAGAPMRHWRGDVTATA</sequence>
<organism evidence="5 6">
    <name type="scientific">Chitinasiproducens palmae</name>
    <dbReference type="NCBI Taxonomy" id="1770053"/>
    <lineage>
        <taxon>Bacteria</taxon>
        <taxon>Pseudomonadati</taxon>
        <taxon>Pseudomonadota</taxon>
        <taxon>Betaproteobacteria</taxon>
        <taxon>Burkholderiales</taxon>
        <taxon>Burkholderiaceae</taxon>
        <taxon>Chitinasiproducens</taxon>
    </lineage>
</organism>
<keyword evidence="3" id="KW-0862">Zinc</keyword>
<dbReference type="PRINTS" id="PR01790">
    <property type="entry name" value="SMP30FAMILY"/>
</dbReference>
<dbReference type="EMBL" id="FNLO01000013">
    <property type="protein sequence ID" value="SDV50741.1"/>
    <property type="molecule type" value="Genomic_DNA"/>
</dbReference>
<dbReference type="GO" id="GO:0016787">
    <property type="term" value="F:hydrolase activity"/>
    <property type="evidence" value="ECO:0007669"/>
    <property type="project" value="UniProtKB-KW"/>
</dbReference>
<proteinExistence type="predicted"/>
<dbReference type="InterPro" id="IPR051262">
    <property type="entry name" value="SMP-30/CGR1_Lactonase"/>
</dbReference>
<dbReference type="InterPro" id="IPR011042">
    <property type="entry name" value="6-blade_b-propeller_TolB-like"/>
</dbReference>
<gene>
    <name evidence="5" type="ORF">SAMN05216551_11362</name>
</gene>
<dbReference type="InterPro" id="IPR013658">
    <property type="entry name" value="SGL"/>
</dbReference>
<dbReference type="PANTHER" id="PTHR47572:SF4">
    <property type="entry name" value="LACTONASE DRP35"/>
    <property type="match status" value="1"/>
</dbReference>
<keyword evidence="1" id="KW-0378">Hydrolase</keyword>
<feature type="binding site" evidence="3">
    <location>
        <position position="129"/>
    </location>
    <ligand>
        <name>substrate</name>
    </ligand>
</feature>
<feature type="domain" description="SMP-30/Gluconolactonase/LRE-like region" evidence="4">
    <location>
        <begin position="25"/>
        <end position="276"/>
    </location>
</feature>
<reference evidence="6" key="1">
    <citation type="submission" date="2016-09" db="EMBL/GenBank/DDBJ databases">
        <authorList>
            <person name="Varghese N."/>
            <person name="Submissions S."/>
        </authorList>
    </citation>
    <scope>NUCLEOTIDE SEQUENCE [LARGE SCALE GENOMIC DNA]</scope>
    <source>
        <strain evidence="6">JS23</strain>
    </source>
</reference>
<evidence type="ECO:0000256" key="3">
    <source>
        <dbReference type="PIRSR" id="PIRSR605511-2"/>
    </source>
</evidence>
<evidence type="ECO:0000256" key="1">
    <source>
        <dbReference type="ARBA" id="ARBA00022801"/>
    </source>
</evidence>
<accession>A0A1H2PV34</accession>
<evidence type="ECO:0000256" key="2">
    <source>
        <dbReference type="PIRSR" id="PIRSR605511-1"/>
    </source>
</evidence>
<feature type="binding site" evidence="3">
    <location>
        <position position="110"/>
    </location>
    <ligand>
        <name>substrate</name>
    </ligand>
</feature>
<name>A0A1H2PV34_9BURK</name>
<dbReference type="STRING" id="1770053.SAMN05216551_11362"/>
<feature type="active site" description="Proton donor/acceptor" evidence="2">
    <location>
        <position position="215"/>
    </location>
</feature>
<dbReference type="OrthoDB" id="502821at2"/>
<feature type="binding site" evidence="3">
    <location>
        <position position="215"/>
    </location>
    <ligand>
        <name>a divalent metal cation</name>
        <dbReference type="ChEBI" id="CHEBI:60240"/>
    </ligand>
</feature>
<dbReference type="AlphaFoldDB" id="A0A1H2PV34"/>
<dbReference type="RefSeq" id="WP_091911943.1">
    <property type="nucleotide sequence ID" value="NZ_FNLO01000013.1"/>
</dbReference>
<dbReference type="Proteomes" id="UP000243719">
    <property type="component" value="Unassembled WGS sequence"/>
</dbReference>
<evidence type="ECO:0000259" key="4">
    <source>
        <dbReference type="Pfam" id="PF08450"/>
    </source>
</evidence>
<dbReference type="PANTHER" id="PTHR47572">
    <property type="entry name" value="LIPOPROTEIN-RELATED"/>
    <property type="match status" value="1"/>
</dbReference>
<protein>
    <submittedName>
        <fullName evidence="5">Sugar lactone lactonase YvrE</fullName>
    </submittedName>
</protein>
<dbReference type="GO" id="GO:0046872">
    <property type="term" value="F:metal ion binding"/>
    <property type="evidence" value="ECO:0007669"/>
    <property type="project" value="UniProtKB-KW"/>
</dbReference>
<dbReference type="Gene3D" id="2.120.10.30">
    <property type="entry name" value="TolB, C-terminal domain"/>
    <property type="match status" value="1"/>
</dbReference>
<dbReference type="InterPro" id="IPR005511">
    <property type="entry name" value="SMP-30"/>
</dbReference>
<feature type="binding site" evidence="3">
    <location>
        <position position="165"/>
    </location>
    <ligand>
        <name>a divalent metal cation</name>
        <dbReference type="ChEBI" id="CHEBI:60240"/>
    </ligand>
</feature>